<dbReference type="PROSITE" id="PS00615">
    <property type="entry name" value="C_TYPE_LECTIN_1"/>
    <property type="match status" value="1"/>
</dbReference>
<name>A0ABS2Z2B9_POLSE</name>
<protein>
    <submittedName>
        <fullName evidence="3">CLC4K protein</fullName>
    </submittedName>
</protein>
<feature type="non-terminal residue" evidence="3">
    <location>
        <position position="128"/>
    </location>
</feature>
<dbReference type="SMART" id="SM00034">
    <property type="entry name" value="CLECT"/>
    <property type="match status" value="1"/>
</dbReference>
<organism evidence="3 4">
    <name type="scientific">Polypterus senegalus</name>
    <name type="common">Senegal bichir</name>
    <dbReference type="NCBI Taxonomy" id="55291"/>
    <lineage>
        <taxon>Eukaryota</taxon>
        <taxon>Metazoa</taxon>
        <taxon>Chordata</taxon>
        <taxon>Craniata</taxon>
        <taxon>Vertebrata</taxon>
        <taxon>Euteleostomi</taxon>
        <taxon>Actinopterygii</taxon>
        <taxon>Polypteriformes</taxon>
        <taxon>Polypteridae</taxon>
        <taxon>Polypterus</taxon>
    </lineage>
</organism>
<proteinExistence type="predicted"/>
<dbReference type="InterPro" id="IPR016186">
    <property type="entry name" value="C-type_lectin-like/link_sf"/>
</dbReference>
<dbReference type="PANTHER" id="PTHR45784">
    <property type="entry name" value="C-TYPE LECTIN DOMAIN FAMILY 20 MEMBER A-RELATED"/>
    <property type="match status" value="1"/>
</dbReference>
<dbReference type="PROSITE" id="PS50041">
    <property type="entry name" value="C_TYPE_LECTIN_2"/>
    <property type="match status" value="1"/>
</dbReference>
<dbReference type="InterPro" id="IPR018378">
    <property type="entry name" value="C-type_lectin_CS"/>
</dbReference>
<evidence type="ECO:0000313" key="3">
    <source>
        <dbReference type="EMBL" id="MBN3292386.1"/>
    </source>
</evidence>
<comment type="caution">
    <text evidence="3">The sequence shown here is derived from an EMBL/GenBank/DDBJ whole genome shotgun (WGS) entry which is preliminary data.</text>
</comment>
<dbReference type="InterPro" id="IPR016187">
    <property type="entry name" value="CTDL_fold"/>
</dbReference>
<keyword evidence="1" id="KW-1015">Disulfide bond</keyword>
<gene>
    <name evidence="3" type="primary">Cd207</name>
    <name evidence="3" type="ORF">GTO92_0006433</name>
</gene>
<dbReference type="EMBL" id="JAAWVN010016094">
    <property type="protein sequence ID" value="MBN3292386.1"/>
    <property type="molecule type" value="Genomic_DNA"/>
</dbReference>
<dbReference type="SUPFAM" id="SSF56436">
    <property type="entry name" value="C-type lectin-like"/>
    <property type="match status" value="1"/>
</dbReference>
<feature type="domain" description="C-type lectin" evidence="2">
    <location>
        <begin position="1"/>
        <end position="117"/>
    </location>
</feature>
<feature type="non-terminal residue" evidence="3">
    <location>
        <position position="1"/>
    </location>
</feature>
<evidence type="ECO:0000259" key="2">
    <source>
        <dbReference type="PROSITE" id="PS50041"/>
    </source>
</evidence>
<dbReference type="Proteomes" id="UP001166052">
    <property type="component" value="Unassembled WGS sequence"/>
</dbReference>
<accession>A0ABS2Z2B9</accession>
<keyword evidence="4" id="KW-1185">Reference proteome</keyword>
<evidence type="ECO:0000313" key="4">
    <source>
        <dbReference type="Proteomes" id="UP001166052"/>
    </source>
</evidence>
<reference evidence="3" key="1">
    <citation type="journal article" date="2021" name="Cell">
        <title>Tracing the genetic footprints of vertebrate landing in non-teleost ray-finned fishes.</title>
        <authorList>
            <person name="Bi X."/>
            <person name="Wang K."/>
            <person name="Yang L."/>
            <person name="Pan H."/>
            <person name="Jiang H."/>
            <person name="Wei Q."/>
            <person name="Fang M."/>
            <person name="Yu H."/>
            <person name="Zhu C."/>
            <person name="Cai Y."/>
            <person name="He Y."/>
            <person name="Gan X."/>
            <person name="Zeng H."/>
            <person name="Yu D."/>
            <person name="Zhu Y."/>
            <person name="Jiang H."/>
            <person name="Qiu Q."/>
            <person name="Yang H."/>
            <person name="Zhang Y.E."/>
            <person name="Wang W."/>
            <person name="Zhu M."/>
            <person name="He S."/>
            <person name="Zhang G."/>
        </authorList>
    </citation>
    <scope>NUCLEOTIDE SEQUENCE</scope>
    <source>
        <strain evidence="3">Bchr_001</strain>
    </source>
</reference>
<dbReference type="Pfam" id="PF00059">
    <property type="entry name" value="Lectin_C"/>
    <property type="match status" value="1"/>
</dbReference>
<evidence type="ECO:0000256" key="1">
    <source>
        <dbReference type="ARBA" id="ARBA00023157"/>
    </source>
</evidence>
<dbReference type="PANTHER" id="PTHR45784:SF3">
    <property type="entry name" value="C-TYPE LECTIN DOMAIN FAMILY 4 MEMBER K-LIKE-RELATED"/>
    <property type="match status" value="1"/>
</dbReference>
<sequence>MCYKETSNISERYILMGSPMSWMSAQNYCRTHYTDFVSVQNETQNRNLTILARGLRFWIGLFNNPWKWSDGTNYTVNNWANGQPDNNGNIENCTMMHYPSGYWYDMPCDNKYKLMCNGKTSIIFHLVL</sequence>
<dbReference type="Gene3D" id="3.10.100.10">
    <property type="entry name" value="Mannose-Binding Protein A, subunit A"/>
    <property type="match status" value="1"/>
</dbReference>
<dbReference type="InterPro" id="IPR001304">
    <property type="entry name" value="C-type_lectin-like"/>
</dbReference>